<dbReference type="NCBIfam" id="NF004043">
    <property type="entry name" value="PRK05560.1"/>
    <property type="match status" value="1"/>
</dbReference>
<dbReference type="CDD" id="cd00187">
    <property type="entry name" value="TOP4c"/>
    <property type="match status" value="1"/>
</dbReference>
<dbReference type="PANTHER" id="PTHR43493">
    <property type="entry name" value="DNA GYRASE/TOPOISOMERASE SUBUNIT A"/>
    <property type="match status" value="1"/>
</dbReference>
<dbReference type="FunFam" id="1.10.268.10:FF:000001">
    <property type="entry name" value="DNA gyrase subunit A"/>
    <property type="match status" value="1"/>
</dbReference>
<comment type="subunit">
    <text evidence="9">Heterotetramer, composed of two GyrA and two GyrB chains. In the heterotetramer, GyrA contains the active site tyrosine that forms a transient covalent intermediate with DNA, while GyrB binds cofactors and catalyzes ATP hydrolysis.</text>
</comment>
<dbReference type="InterPro" id="IPR050220">
    <property type="entry name" value="Type_II_DNA_Topoisomerases"/>
</dbReference>
<dbReference type="EC" id="5.6.2.2" evidence="9"/>
<feature type="compositionally biased region" description="Acidic residues" evidence="11">
    <location>
        <begin position="830"/>
        <end position="842"/>
    </location>
</feature>
<dbReference type="OrthoDB" id="9806486at2"/>
<evidence type="ECO:0000256" key="4">
    <source>
        <dbReference type="ARBA" id="ARBA00022840"/>
    </source>
</evidence>
<dbReference type="Pfam" id="PF00521">
    <property type="entry name" value="DNA_topoisoIV"/>
    <property type="match status" value="1"/>
</dbReference>
<comment type="subunit">
    <text evidence="8">Heterotetramer composed of ParC and ParE.</text>
</comment>
<keyword evidence="14" id="KW-1185">Reference proteome</keyword>
<dbReference type="InterPro" id="IPR013760">
    <property type="entry name" value="Topo_IIA-like_dom_sf"/>
</dbReference>
<dbReference type="AlphaFoldDB" id="A0A2Z4U752"/>
<dbReference type="GO" id="GO:0009330">
    <property type="term" value="C:DNA topoisomerase type II (double strand cut, ATP-hydrolyzing) complex"/>
    <property type="evidence" value="ECO:0007669"/>
    <property type="project" value="TreeGrafter"/>
</dbReference>
<accession>A0A2Z4U752</accession>
<organism evidence="13 14">
    <name type="scientific">Blautia argi</name>
    <dbReference type="NCBI Taxonomy" id="1912897"/>
    <lineage>
        <taxon>Bacteria</taxon>
        <taxon>Bacillati</taxon>
        <taxon>Bacillota</taxon>
        <taxon>Clostridia</taxon>
        <taxon>Lachnospirales</taxon>
        <taxon>Lachnospiraceae</taxon>
        <taxon>Blautia</taxon>
    </lineage>
</organism>
<feature type="short sequence motif" description="GyrA-box" evidence="9">
    <location>
        <begin position="531"/>
        <end position="537"/>
    </location>
</feature>
<dbReference type="InterPro" id="IPR005743">
    <property type="entry name" value="GyrA"/>
</dbReference>
<protein>
    <recommendedName>
        <fullName evidence="9">DNA gyrase subunit A</fullName>
        <ecNumber evidence="9">5.6.2.2</ecNumber>
    </recommendedName>
</protein>
<evidence type="ECO:0000256" key="1">
    <source>
        <dbReference type="ARBA" id="ARBA00000185"/>
    </source>
</evidence>
<dbReference type="KEGG" id="blau:DQQ01_00235"/>
<name>A0A2Z4U752_9FIRM</name>
<dbReference type="NCBIfam" id="TIGR01063">
    <property type="entry name" value="gyrA"/>
    <property type="match status" value="1"/>
</dbReference>
<dbReference type="GO" id="GO:0034335">
    <property type="term" value="F:DNA negative supercoiling activity"/>
    <property type="evidence" value="ECO:0007669"/>
    <property type="project" value="UniProtKB-ARBA"/>
</dbReference>
<dbReference type="NCBIfam" id="NF004044">
    <property type="entry name" value="PRK05561.1"/>
    <property type="match status" value="1"/>
</dbReference>
<dbReference type="RefSeq" id="WP_111917724.1">
    <property type="nucleotide sequence ID" value="NZ_CAUWHR010000027.1"/>
</dbReference>
<dbReference type="EMBL" id="CP030280">
    <property type="protein sequence ID" value="AWY96851.1"/>
    <property type="molecule type" value="Genomic_DNA"/>
</dbReference>
<comment type="subcellular location">
    <subcellularLocation>
        <location evidence="9">Cytoplasm</location>
    </subcellularLocation>
</comment>
<feature type="domain" description="Topo IIA-type catalytic" evidence="12">
    <location>
        <begin position="35"/>
        <end position="504"/>
    </location>
</feature>
<keyword evidence="5 9" id="KW-0799">Topoisomerase</keyword>
<dbReference type="Gene3D" id="2.120.10.90">
    <property type="entry name" value="DNA gyrase/topoisomerase IV, subunit A, C-terminal"/>
    <property type="match status" value="1"/>
</dbReference>
<dbReference type="SUPFAM" id="SSF101904">
    <property type="entry name" value="GyrA/ParC C-terminal domain-like"/>
    <property type="match status" value="1"/>
</dbReference>
<comment type="miscellaneous">
    <text evidence="9">Few gyrases are as efficient as E.coli at forming negative supercoils. Not all organisms have 2 type II topoisomerases; in organisms with a single type II topoisomerase this enzyme also has to decatenate newly replicated chromosomes.</text>
</comment>
<feature type="compositionally biased region" description="Basic and acidic residues" evidence="11">
    <location>
        <begin position="813"/>
        <end position="822"/>
    </location>
</feature>
<dbReference type="GO" id="GO:0005694">
    <property type="term" value="C:chromosome"/>
    <property type="evidence" value="ECO:0007669"/>
    <property type="project" value="InterPro"/>
</dbReference>
<evidence type="ECO:0000256" key="5">
    <source>
        <dbReference type="ARBA" id="ARBA00023029"/>
    </source>
</evidence>
<evidence type="ECO:0000259" key="12">
    <source>
        <dbReference type="PROSITE" id="PS52040"/>
    </source>
</evidence>
<dbReference type="GO" id="GO:0005524">
    <property type="term" value="F:ATP binding"/>
    <property type="evidence" value="ECO:0007669"/>
    <property type="project" value="UniProtKB-UniRule"/>
</dbReference>
<comment type="catalytic activity">
    <reaction evidence="1 9 10">
        <text>ATP-dependent breakage, passage and rejoining of double-stranded DNA.</text>
        <dbReference type="EC" id="5.6.2.2"/>
    </reaction>
</comment>
<dbReference type="GO" id="GO:0003677">
    <property type="term" value="F:DNA binding"/>
    <property type="evidence" value="ECO:0007669"/>
    <property type="project" value="UniProtKB-UniRule"/>
</dbReference>
<keyword evidence="3 9" id="KW-0547">Nucleotide-binding</keyword>
<evidence type="ECO:0000313" key="14">
    <source>
        <dbReference type="Proteomes" id="UP000250003"/>
    </source>
</evidence>
<dbReference type="InterPro" id="IPR035516">
    <property type="entry name" value="Gyrase/topoIV_suA_C"/>
</dbReference>
<dbReference type="PROSITE" id="PS52040">
    <property type="entry name" value="TOPO_IIA"/>
    <property type="match status" value="1"/>
</dbReference>
<dbReference type="SUPFAM" id="SSF56719">
    <property type="entry name" value="Type II DNA topoisomerase"/>
    <property type="match status" value="1"/>
</dbReference>
<proteinExistence type="inferred from homology"/>
<sequence length="842" mass="94880">MEENIFDKVQEVDLQKKMEESYIEYAMSVIASRALPDVRDGLKPVQRRILYSMIELNNGPDKPHRKCARIVGDTMGKYHPHGDSSIYGALVNMAQDWSTRYPLVDGHGNFGSVDGDGAAAMRYTEARLSKISMEMLADINKNTIDFAPNFDGTEKEPTVLPSRYPNLLVNGTSGIAVGMAANIPPHNLREVIQAVVKIIDNQIEEERETEIEEILSIVKGPDFPTGATILGTRGIEEAYRTGRGKIRVRAVTDIETMPNGKSQIIVTELPYMVNKARLIEKIAELVRDKKIDGITDINDHSNREGMRICITLRRDANANVILNQLYKHTQMQDTFGVIMLALVGNTPKVMSLLEMLKHYLAHQEEVVTRRTQYDLNKAEARAHIVSGLLKALDVIDEVIRIIRGSKTRVEAKETLMETFGFSDVQAQEIVNMRLYQLTGMERERLEKEFNDLQIKIRELKAILEDRHLLLRVIREEILAIAEKYGDDRRTAIGYDEFDISMEDLIPRENTVIAMTKLGYIKRMTVDNFRSQNRGGKGIKGMSTIDDDYIEELLMTTTHHFLMFFTNMGRVYRIKAYEIPEASRTARGTAIINLLQLQPDEKITAVIPIREFKKGSYLFMATRNGLVKKTPIEDYANVRKTGLAAISLREDDELIEVKFTDNKKDIILVTKFGQCICFNENDVRSTGRVSMGVRGINLMEEDEVIGMQLTCQGDYLLIVSENGLGKRTSIGEFTRQNRGGKGVKCYKITEKTGNVIGVKAVNSGNEIMMITTEGIIIRLECDSISILGRITSGVKLMDLKDNITVASIAKVRDKEEESEKEILQEAAGEISAEEAEGETTEQE</sequence>
<dbReference type="FunFam" id="3.90.199.10:FF:000001">
    <property type="entry name" value="DNA gyrase subunit A"/>
    <property type="match status" value="1"/>
</dbReference>
<evidence type="ECO:0000256" key="11">
    <source>
        <dbReference type="SAM" id="MobiDB-lite"/>
    </source>
</evidence>
<dbReference type="PANTHER" id="PTHR43493:SF5">
    <property type="entry name" value="DNA GYRASE SUBUNIT A, CHLOROPLASTIC_MITOCHONDRIAL"/>
    <property type="match status" value="1"/>
</dbReference>
<reference evidence="14" key="1">
    <citation type="submission" date="2018-06" db="EMBL/GenBank/DDBJ databases">
        <title>Description of Blautia argi sp. nov., a new anaerobic isolated from dog feces.</title>
        <authorList>
            <person name="Chang Y.-H."/>
            <person name="Paek J."/>
            <person name="Shin Y."/>
        </authorList>
    </citation>
    <scope>NUCLEOTIDE SEQUENCE [LARGE SCALE GENOMIC DNA]</scope>
    <source>
        <strain evidence="14">KCTC 15426</strain>
    </source>
</reference>
<keyword evidence="9" id="KW-0963">Cytoplasm</keyword>
<dbReference type="Pfam" id="PF03989">
    <property type="entry name" value="DNA_gyraseA_C"/>
    <property type="match status" value="6"/>
</dbReference>
<keyword evidence="7 9" id="KW-0413">Isomerase</keyword>
<dbReference type="SMART" id="SM00434">
    <property type="entry name" value="TOP4c"/>
    <property type="match status" value="1"/>
</dbReference>
<evidence type="ECO:0000256" key="3">
    <source>
        <dbReference type="ARBA" id="ARBA00022741"/>
    </source>
</evidence>
<evidence type="ECO:0000256" key="6">
    <source>
        <dbReference type="ARBA" id="ARBA00023125"/>
    </source>
</evidence>
<keyword evidence="6 9" id="KW-0238">DNA-binding</keyword>
<dbReference type="Gene3D" id="3.30.1360.40">
    <property type="match status" value="1"/>
</dbReference>
<dbReference type="FunFam" id="2.120.10.90:FF:000005">
    <property type="entry name" value="DNA topoisomerase 4 subunit A"/>
    <property type="match status" value="1"/>
</dbReference>
<dbReference type="Gene3D" id="3.90.199.10">
    <property type="entry name" value="Topoisomerase II, domain 5"/>
    <property type="match status" value="1"/>
</dbReference>
<keyword evidence="4 9" id="KW-0067">ATP-binding</keyword>
<dbReference type="Gene3D" id="1.10.268.10">
    <property type="entry name" value="Topoisomerase, domain 3"/>
    <property type="match status" value="1"/>
</dbReference>
<dbReference type="GO" id="GO:0006265">
    <property type="term" value="P:DNA topological change"/>
    <property type="evidence" value="ECO:0007669"/>
    <property type="project" value="UniProtKB-UniRule"/>
</dbReference>
<evidence type="ECO:0000313" key="13">
    <source>
        <dbReference type="EMBL" id="AWY96851.1"/>
    </source>
</evidence>
<dbReference type="InterPro" id="IPR013758">
    <property type="entry name" value="Topo_IIA_A/C_ab"/>
</dbReference>
<dbReference type="InterPro" id="IPR006691">
    <property type="entry name" value="GyrA/parC_rep"/>
</dbReference>
<dbReference type="HAMAP" id="MF_01897">
    <property type="entry name" value="GyrA"/>
    <property type="match status" value="1"/>
</dbReference>
<feature type="region of interest" description="Disordered" evidence="11">
    <location>
        <begin position="813"/>
        <end position="842"/>
    </location>
</feature>
<evidence type="ECO:0000256" key="8">
    <source>
        <dbReference type="ARBA" id="ARBA00063644"/>
    </source>
</evidence>
<dbReference type="GO" id="GO:0005737">
    <property type="term" value="C:cytoplasm"/>
    <property type="evidence" value="ECO:0007669"/>
    <property type="project" value="UniProtKB-SubCell"/>
</dbReference>
<dbReference type="FunFam" id="3.30.1360.40:FF:000002">
    <property type="entry name" value="DNA gyrase subunit A"/>
    <property type="match status" value="1"/>
</dbReference>
<evidence type="ECO:0000256" key="10">
    <source>
        <dbReference type="PROSITE-ProRule" id="PRU01384"/>
    </source>
</evidence>
<feature type="active site" description="O-(5'-phospho-DNA)-tyrosine intermediate" evidence="9 10">
    <location>
        <position position="123"/>
    </location>
</feature>
<comment type="function">
    <text evidence="9">A type II topoisomerase that negatively supercoils closed circular double-stranded (ds) DNA in an ATP-dependent manner to modulate DNA topology and maintain chromosomes in an underwound state. Negative supercoiling favors strand separation, and DNA replication, transcription, recombination and repair, all of which involve strand separation. Also able to catalyze the interconversion of other topological isomers of dsDNA rings, including catenanes and knotted rings. Type II topoisomerases break and join 2 DNA strands simultaneously in an ATP-dependent manner.</text>
</comment>
<dbReference type="Proteomes" id="UP000250003">
    <property type="component" value="Chromosome"/>
</dbReference>
<dbReference type="GO" id="GO:0006261">
    <property type="term" value="P:DNA-templated DNA replication"/>
    <property type="evidence" value="ECO:0007669"/>
    <property type="project" value="UniProtKB-UniRule"/>
</dbReference>
<comment type="similarity">
    <text evidence="2 9">Belongs to the type II topoisomerase GyrA/ParC subunit family.</text>
</comment>
<evidence type="ECO:0000256" key="2">
    <source>
        <dbReference type="ARBA" id="ARBA00008263"/>
    </source>
</evidence>
<evidence type="ECO:0000256" key="9">
    <source>
        <dbReference type="HAMAP-Rule" id="MF_01897"/>
    </source>
</evidence>
<gene>
    <name evidence="9" type="primary">gyrA</name>
    <name evidence="13" type="ORF">DQQ01_00235</name>
</gene>
<dbReference type="InterPro" id="IPR002205">
    <property type="entry name" value="Topo_IIA_dom_A"/>
</dbReference>
<dbReference type="InterPro" id="IPR013757">
    <property type="entry name" value="Topo_IIA_A_a_sf"/>
</dbReference>
<evidence type="ECO:0000256" key="7">
    <source>
        <dbReference type="ARBA" id="ARBA00023235"/>
    </source>
</evidence>